<protein>
    <submittedName>
        <fullName evidence="1">Uncharacterized protein</fullName>
    </submittedName>
</protein>
<dbReference type="Proteomes" id="UP000567293">
    <property type="component" value="Unassembled WGS sequence"/>
</dbReference>
<dbReference type="AlphaFoldDB" id="A0A7V8NM53"/>
<proteinExistence type="predicted"/>
<evidence type="ECO:0000313" key="2">
    <source>
        <dbReference type="Proteomes" id="UP000567293"/>
    </source>
</evidence>
<name>A0A7V8NM53_9BACT</name>
<evidence type="ECO:0000313" key="1">
    <source>
        <dbReference type="EMBL" id="MBA0083853.1"/>
    </source>
</evidence>
<keyword evidence="2" id="KW-1185">Reference proteome</keyword>
<feature type="non-terminal residue" evidence="1">
    <location>
        <position position="1"/>
    </location>
</feature>
<dbReference type="EMBL" id="JACDQQ010000260">
    <property type="protein sequence ID" value="MBA0083853.1"/>
    <property type="molecule type" value="Genomic_DNA"/>
</dbReference>
<reference evidence="1" key="1">
    <citation type="submission" date="2020-06" db="EMBL/GenBank/DDBJ databases">
        <title>Legume-microbial interactions unlock mineral nutrients during tropical forest succession.</title>
        <authorList>
            <person name="Epihov D.Z."/>
        </authorList>
    </citation>
    <scope>NUCLEOTIDE SEQUENCE [LARGE SCALE GENOMIC DNA]</scope>
    <source>
        <strain evidence="1">Pan2503</strain>
    </source>
</reference>
<comment type="caution">
    <text evidence="1">The sequence shown here is derived from an EMBL/GenBank/DDBJ whole genome shotgun (WGS) entry which is preliminary data.</text>
</comment>
<organism evidence="1 2">
    <name type="scientific">Candidatus Acidiferrum panamense</name>
    <dbReference type="NCBI Taxonomy" id="2741543"/>
    <lineage>
        <taxon>Bacteria</taxon>
        <taxon>Pseudomonadati</taxon>
        <taxon>Acidobacteriota</taxon>
        <taxon>Terriglobia</taxon>
        <taxon>Candidatus Acidiferrales</taxon>
        <taxon>Candidatus Acidiferrum</taxon>
    </lineage>
</organism>
<gene>
    <name evidence="1" type="ORF">HRJ53_02555</name>
</gene>
<accession>A0A7V8NM53</accession>
<sequence length="103" mass="11665">DTTNFNDATNFRGPPSNTRQDIFTDHNLHVVERFTMTGPETILYRFTVEDPTVWTKPWSAELVMRRFAGPIFEYACHEGNYGLKNSLAGARAREKAAAEAAKK</sequence>